<keyword evidence="2" id="KW-1185">Reference proteome</keyword>
<reference evidence="1 2" key="1">
    <citation type="journal article" date="2023" name="Nucleic Acids Res.">
        <title>The hologenome of Daphnia magna reveals possible DNA methylation and microbiome-mediated evolution of the host genome.</title>
        <authorList>
            <person name="Chaturvedi A."/>
            <person name="Li X."/>
            <person name="Dhandapani V."/>
            <person name="Marshall H."/>
            <person name="Kissane S."/>
            <person name="Cuenca-Cambronero M."/>
            <person name="Asole G."/>
            <person name="Calvet F."/>
            <person name="Ruiz-Romero M."/>
            <person name="Marangio P."/>
            <person name="Guigo R."/>
            <person name="Rago D."/>
            <person name="Mirbahai L."/>
            <person name="Eastwood N."/>
            <person name="Colbourne J.K."/>
            <person name="Zhou J."/>
            <person name="Mallon E."/>
            <person name="Orsini L."/>
        </authorList>
    </citation>
    <scope>NUCLEOTIDE SEQUENCE [LARGE SCALE GENOMIC DNA]</scope>
    <source>
        <strain evidence="1">LRV0_1</strain>
    </source>
</reference>
<name>A0ABQ9Z0D2_9CRUS</name>
<comment type="caution">
    <text evidence="1">The sequence shown here is derived from an EMBL/GenBank/DDBJ whole genome shotgun (WGS) entry which is preliminary data.</text>
</comment>
<gene>
    <name evidence="1" type="ORF">OUZ56_011528</name>
</gene>
<dbReference type="Proteomes" id="UP001234178">
    <property type="component" value="Unassembled WGS sequence"/>
</dbReference>
<evidence type="ECO:0000313" key="1">
    <source>
        <dbReference type="EMBL" id="KAK4006375.1"/>
    </source>
</evidence>
<dbReference type="EMBL" id="JAOYFB010000002">
    <property type="protein sequence ID" value="KAK4006375.1"/>
    <property type="molecule type" value="Genomic_DNA"/>
</dbReference>
<evidence type="ECO:0000313" key="2">
    <source>
        <dbReference type="Proteomes" id="UP001234178"/>
    </source>
</evidence>
<proteinExistence type="predicted"/>
<sequence length="93" mass="10742">MNYVKCLQKRCHVQTGIESEVFQLPHNIREQVSQLTPLSPSGIIYTENVNKSIPFMAYATLPWFRELRRRVGPTETRRNGNKKSIALDLAQLN</sequence>
<accession>A0ABQ9Z0D2</accession>
<organism evidence="1 2">
    <name type="scientific">Daphnia magna</name>
    <dbReference type="NCBI Taxonomy" id="35525"/>
    <lineage>
        <taxon>Eukaryota</taxon>
        <taxon>Metazoa</taxon>
        <taxon>Ecdysozoa</taxon>
        <taxon>Arthropoda</taxon>
        <taxon>Crustacea</taxon>
        <taxon>Branchiopoda</taxon>
        <taxon>Diplostraca</taxon>
        <taxon>Cladocera</taxon>
        <taxon>Anomopoda</taxon>
        <taxon>Daphniidae</taxon>
        <taxon>Daphnia</taxon>
    </lineage>
</organism>
<protein>
    <submittedName>
        <fullName evidence="1">Uncharacterized protein</fullName>
    </submittedName>
</protein>